<sequence length="318" mass="32407">MSFLVGCWIQSLPSPLLALLLPSIHRVPNVCQPKSKGPGRGARPPGACPRRVPFARPSRRLRNPARGLSPAPTPAGPRPPARRGPRASPPGPVRPGPRPVQARGRPRPGQASSGLPRPTPSGAAEGPRLTWTRAGGPGAAPGRAGGGGAALTAPLGLGSGGGGSGDGDGGGGSSSARTTRSGPRPGHAPPARAPIGRRPPRCASHWPACLSRRPGARGGGGTSGWRRLRRARRPAETRVAGDGRGGGRLGPSPRRPAEGGGRRAAPLVERMLCDPRLSFPPPPRQGPSQVRLATFQELSNHVAPALDPAMLAGETGKK</sequence>
<feature type="region of interest" description="Disordered" evidence="1">
    <location>
        <begin position="32"/>
        <end position="264"/>
    </location>
</feature>
<evidence type="ECO:0000313" key="3">
    <source>
        <dbReference type="Proteomes" id="UP001165780"/>
    </source>
</evidence>
<dbReference type="RefSeq" id="XP_053754038.1">
    <property type="nucleotide sequence ID" value="XM_053898063.1"/>
</dbReference>
<dbReference type="Proteomes" id="UP001165780">
    <property type="component" value="Unplaced"/>
</dbReference>
<name>A0A9W2V6C1_PANPR</name>
<feature type="compositionally biased region" description="Gly residues" evidence="1">
    <location>
        <begin position="157"/>
        <end position="173"/>
    </location>
</feature>
<dbReference type="GeneID" id="128775653"/>
<reference evidence="4" key="1">
    <citation type="submission" date="2025-08" db="UniProtKB">
        <authorList>
            <consortium name="RefSeq"/>
        </authorList>
    </citation>
    <scope>IDENTIFICATION</scope>
    <source>
        <tissue evidence="4">Whole blood</tissue>
    </source>
</reference>
<keyword evidence="2" id="KW-0732">Signal</keyword>
<evidence type="ECO:0000256" key="2">
    <source>
        <dbReference type="SAM" id="SignalP"/>
    </source>
</evidence>
<proteinExistence type="predicted"/>
<evidence type="ECO:0000313" key="4">
    <source>
        <dbReference type="RefSeq" id="XP_053754038.1"/>
    </source>
</evidence>
<protein>
    <submittedName>
        <fullName evidence="4">Translation initiation factor IF-2-like</fullName>
    </submittedName>
</protein>
<feature type="compositionally biased region" description="Low complexity" evidence="1">
    <location>
        <begin position="99"/>
        <end position="109"/>
    </location>
</feature>
<accession>A0A9W2V6C1</accession>
<feature type="compositionally biased region" description="Gly residues" evidence="1">
    <location>
        <begin position="135"/>
        <end position="149"/>
    </location>
</feature>
<feature type="chain" id="PRO_5040889960" evidence="2">
    <location>
        <begin position="19"/>
        <end position="318"/>
    </location>
</feature>
<keyword evidence="3" id="KW-1185">Reference proteome</keyword>
<feature type="compositionally biased region" description="Low complexity" evidence="1">
    <location>
        <begin position="41"/>
        <end position="51"/>
    </location>
</feature>
<feature type="compositionally biased region" description="Pro residues" evidence="1">
    <location>
        <begin position="87"/>
        <end position="98"/>
    </location>
</feature>
<evidence type="ECO:0000256" key="1">
    <source>
        <dbReference type="SAM" id="MobiDB-lite"/>
    </source>
</evidence>
<gene>
    <name evidence="4" type="primary">LOC128775653</name>
</gene>
<organism evidence="3 4">
    <name type="scientific">Panthera pardus</name>
    <name type="common">Leopard</name>
    <name type="synonym">Felis pardus</name>
    <dbReference type="NCBI Taxonomy" id="9691"/>
    <lineage>
        <taxon>Eukaryota</taxon>
        <taxon>Metazoa</taxon>
        <taxon>Chordata</taxon>
        <taxon>Craniata</taxon>
        <taxon>Vertebrata</taxon>
        <taxon>Euteleostomi</taxon>
        <taxon>Mammalia</taxon>
        <taxon>Eutheria</taxon>
        <taxon>Laurasiatheria</taxon>
        <taxon>Carnivora</taxon>
        <taxon>Feliformia</taxon>
        <taxon>Felidae</taxon>
        <taxon>Pantherinae</taxon>
        <taxon>Panthera</taxon>
    </lineage>
</organism>
<feature type="compositionally biased region" description="Low complexity" evidence="1">
    <location>
        <begin position="174"/>
        <end position="185"/>
    </location>
</feature>
<dbReference type="AlphaFoldDB" id="A0A9W2V6C1"/>
<feature type="signal peptide" evidence="2">
    <location>
        <begin position="1"/>
        <end position="18"/>
    </location>
</feature>